<dbReference type="InterPro" id="IPR045229">
    <property type="entry name" value="TPP_enz"/>
</dbReference>
<proteinExistence type="inferred from homology"/>
<evidence type="ECO:0000256" key="1">
    <source>
        <dbReference type="ARBA" id="ARBA00007812"/>
    </source>
</evidence>
<name>A0ABR5JB92_9ACTN</name>
<protein>
    <submittedName>
        <fullName evidence="3">Decarboxylase</fullName>
    </submittedName>
</protein>
<dbReference type="SUPFAM" id="SSF52518">
    <property type="entry name" value="Thiamin diphosphate-binding fold (THDP-binding)"/>
    <property type="match status" value="1"/>
</dbReference>
<evidence type="ECO:0000313" key="3">
    <source>
        <dbReference type="EMBL" id="KOG90722.1"/>
    </source>
</evidence>
<feature type="domain" description="Thiamine pyrophosphate enzyme N-terminal TPP-binding" evidence="2">
    <location>
        <begin position="3"/>
        <end position="107"/>
    </location>
</feature>
<keyword evidence="4" id="KW-1185">Reference proteome</keyword>
<dbReference type="InterPro" id="IPR012001">
    <property type="entry name" value="Thiamin_PyroP_enz_TPP-bd_dom"/>
</dbReference>
<dbReference type="InterPro" id="IPR029061">
    <property type="entry name" value="THDP-binding"/>
</dbReference>
<reference evidence="3 4" key="1">
    <citation type="submission" date="2015-07" db="EMBL/GenBank/DDBJ databases">
        <authorList>
            <person name="Ju K.-S."/>
            <person name="Doroghazi J.R."/>
            <person name="Metcalf W.W."/>
        </authorList>
    </citation>
    <scope>NUCLEOTIDE SEQUENCE [LARGE SCALE GENOMIC DNA]</scope>
    <source>
        <strain evidence="3 4">NRRL B-3589</strain>
    </source>
</reference>
<dbReference type="PANTHER" id="PTHR18968">
    <property type="entry name" value="THIAMINE PYROPHOSPHATE ENZYMES"/>
    <property type="match status" value="1"/>
</dbReference>
<dbReference type="Gene3D" id="3.40.50.970">
    <property type="match status" value="1"/>
</dbReference>
<comment type="similarity">
    <text evidence="1">Belongs to the TPP enzyme family.</text>
</comment>
<dbReference type="Proteomes" id="UP000037020">
    <property type="component" value="Unassembled WGS sequence"/>
</dbReference>
<dbReference type="CDD" id="cd07035">
    <property type="entry name" value="TPP_PYR_POX_like"/>
    <property type="match status" value="1"/>
</dbReference>
<gene>
    <name evidence="3" type="ORF">ADK38_07115</name>
</gene>
<dbReference type="Pfam" id="PF02776">
    <property type="entry name" value="TPP_enzyme_N"/>
    <property type="match status" value="1"/>
</dbReference>
<feature type="non-terminal residue" evidence="3">
    <location>
        <position position="130"/>
    </location>
</feature>
<evidence type="ECO:0000259" key="2">
    <source>
        <dbReference type="Pfam" id="PF02776"/>
    </source>
</evidence>
<accession>A0ABR5JB92</accession>
<comment type="caution">
    <text evidence="3">The sequence shown here is derived from an EMBL/GenBank/DDBJ whole genome shotgun (WGS) entry which is preliminary data.</text>
</comment>
<dbReference type="PANTHER" id="PTHR18968:SF86">
    <property type="entry name" value="ACETOLACTATE SYNTHASE LARGE SUBUNIT ILVX-RELATED"/>
    <property type="match status" value="1"/>
</dbReference>
<organism evidence="3 4">
    <name type="scientific">Streptomyces varsoviensis</name>
    <dbReference type="NCBI Taxonomy" id="67373"/>
    <lineage>
        <taxon>Bacteria</taxon>
        <taxon>Bacillati</taxon>
        <taxon>Actinomycetota</taxon>
        <taxon>Actinomycetes</taxon>
        <taxon>Kitasatosporales</taxon>
        <taxon>Streptomycetaceae</taxon>
        <taxon>Streptomyces</taxon>
    </lineage>
</organism>
<evidence type="ECO:0000313" key="4">
    <source>
        <dbReference type="Proteomes" id="UP000037020"/>
    </source>
</evidence>
<sequence length="130" mass="13500">MPNGAQSLIRGLVDAGVDVCFANPGTSEMHFVAALDDVPEMRPVLCLFEGVATGAADGYARMAERPACTLLHLGPGLANGLANLHNARRAHTPIVNLVGDHALGHKPLDAPLESDIDALAGSVSGWGRRT</sequence>
<dbReference type="EMBL" id="LGUT01000585">
    <property type="protein sequence ID" value="KOG90722.1"/>
    <property type="molecule type" value="Genomic_DNA"/>
</dbReference>